<accession>A0ABY7EKT8</accession>
<feature type="compositionally biased region" description="Pro residues" evidence="6">
    <location>
        <begin position="498"/>
        <end position="547"/>
    </location>
</feature>
<dbReference type="InterPro" id="IPR043472">
    <property type="entry name" value="Macro_dom-like"/>
</dbReference>
<keyword evidence="3" id="KW-0808">Transferase</keyword>
<keyword evidence="5" id="KW-0539">Nucleus</keyword>
<dbReference type="EMBL" id="CP111018">
    <property type="protein sequence ID" value="WAR09624.1"/>
    <property type="molecule type" value="Genomic_DNA"/>
</dbReference>
<dbReference type="PANTHER" id="PTHR14453:SF102">
    <property type="entry name" value="PROTEIN MONO-ADP-RIBOSYLTRANSFERASE PARP14-LIKE"/>
    <property type="match status" value="1"/>
</dbReference>
<dbReference type="PRINTS" id="PR01217">
    <property type="entry name" value="PRICHEXTENSN"/>
</dbReference>
<evidence type="ECO:0000313" key="8">
    <source>
        <dbReference type="EMBL" id="WAR09624.1"/>
    </source>
</evidence>
<evidence type="ECO:0000256" key="4">
    <source>
        <dbReference type="ARBA" id="ARBA00023027"/>
    </source>
</evidence>
<evidence type="ECO:0000256" key="6">
    <source>
        <dbReference type="SAM" id="MobiDB-lite"/>
    </source>
</evidence>
<evidence type="ECO:0000256" key="1">
    <source>
        <dbReference type="ARBA" id="ARBA00004123"/>
    </source>
</evidence>
<evidence type="ECO:0000256" key="2">
    <source>
        <dbReference type="ARBA" id="ARBA00022676"/>
    </source>
</evidence>
<keyword evidence="9" id="KW-1185">Reference proteome</keyword>
<feature type="compositionally biased region" description="Pro residues" evidence="6">
    <location>
        <begin position="471"/>
        <end position="491"/>
    </location>
</feature>
<dbReference type="PROSITE" id="PS51154">
    <property type="entry name" value="MACRO"/>
    <property type="match status" value="1"/>
</dbReference>
<evidence type="ECO:0000313" key="9">
    <source>
        <dbReference type="Proteomes" id="UP001164746"/>
    </source>
</evidence>
<dbReference type="InterPro" id="IPR002589">
    <property type="entry name" value="Macro_dom"/>
</dbReference>
<dbReference type="SMART" id="SM00506">
    <property type="entry name" value="A1pp"/>
    <property type="match status" value="1"/>
</dbReference>
<name>A0ABY7EKT8_MYAAR</name>
<gene>
    <name evidence="8" type="ORF">MAR_034700</name>
</gene>
<evidence type="ECO:0000256" key="5">
    <source>
        <dbReference type="ARBA" id="ARBA00023242"/>
    </source>
</evidence>
<protein>
    <submittedName>
        <fullName evidence="8">PAR14-like protein</fullName>
    </submittedName>
</protein>
<dbReference type="Pfam" id="PF01661">
    <property type="entry name" value="Macro"/>
    <property type="match status" value="2"/>
</dbReference>
<dbReference type="InterPro" id="IPR052056">
    <property type="entry name" value="Mono-ARTD/PARP"/>
</dbReference>
<reference evidence="8" key="1">
    <citation type="submission" date="2022-11" db="EMBL/GenBank/DDBJ databases">
        <title>Centuries of genome instability and evolution in soft-shell clam transmissible cancer (bioRxiv).</title>
        <authorList>
            <person name="Hart S.F.M."/>
            <person name="Yonemitsu M.A."/>
            <person name="Giersch R.M."/>
            <person name="Beal B.F."/>
            <person name="Arriagada G."/>
            <person name="Davis B.W."/>
            <person name="Ostrander E.A."/>
            <person name="Goff S.P."/>
            <person name="Metzger M.J."/>
        </authorList>
    </citation>
    <scope>NUCLEOTIDE SEQUENCE</scope>
    <source>
        <strain evidence="8">MELC-2E11</strain>
        <tissue evidence="8">Siphon/mantle</tissue>
    </source>
</reference>
<dbReference type="Proteomes" id="UP001164746">
    <property type="component" value="Chromosome 7"/>
</dbReference>
<dbReference type="Gene3D" id="3.40.220.10">
    <property type="entry name" value="Leucine Aminopeptidase, subunit E, domain 1"/>
    <property type="match status" value="2"/>
</dbReference>
<feature type="domain" description="Macro" evidence="7">
    <location>
        <begin position="796"/>
        <end position="954"/>
    </location>
</feature>
<feature type="region of interest" description="Disordered" evidence="6">
    <location>
        <begin position="423"/>
        <end position="547"/>
    </location>
</feature>
<organism evidence="8 9">
    <name type="scientific">Mya arenaria</name>
    <name type="common">Soft-shell clam</name>
    <dbReference type="NCBI Taxonomy" id="6604"/>
    <lineage>
        <taxon>Eukaryota</taxon>
        <taxon>Metazoa</taxon>
        <taxon>Spiralia</taxon>
        <taxon>Lophotrochozoa</taxon>
        <taxon>Mollusca</taxon>
        <taxon>Bivalvia</taxon>
        <taxon>Autobranchia</taxon>
        <taxon>Heteroconchia</taxon>
        <taxon>Euheterodonta</taxon>
        <taxon>Imparidentia</taxon>
        <taxon>Neoheterodontei</taxon>
        <taxon>Myida</taxon>
        <taxon>Myoidea</taxon>
        <taxon>Myidae</taxon>
        <taxon>Mya</taxon>
    </lineage>
</organism>
<comment type="subcellular location">
    <subcellularLocation>
        <location evidence="1">Nucleus</location>
    </subcellularLocation>
</comment>
<proteinExistence type="predicted"/>
<keyword evidence="4" id="KW-0520">NAD</keyword>
<dbReference type="PANTHER" id="PTHR14453">
    <property type="entry name" value="PARP/ZINC FINGER CCCH TYPE DOMAIN CONTAINING PROTEIN"/>
    <property type="match status" value="1"/>
</dbReference>
<sequence>MKVVSQKKVKTGTDDARHMQGRFKVAFMSGSNKSDPCFNMRQGCTAEAECVTDMKRVPGTSVRVGDKRRDRRCAWRGTSIIIITKVDEIASENCFTFNDNVTRAHIFKILRQSVRKAKRQNSFPVRAIDNLNNFNENIVCSDSVISFEARWTYPGPGEILTGTCTDNRTEEESTSQYGLNLPRRRTSIPCARLSIPCARLSIPCARLSIPCARLSIPCARLSIPCARLSIPYARLSIPCARLSIPCARLSIPCARLSIPCARLSIPCARLSIPCARLSIPCARLSIPYARLSIPCARLSIPYARLSIPCARLSIPCARLSIPYARLSIPCARLSIPYARLSIPCARLSIPCARLSIPCARLSIPCARLSIPCARLSIPYARHSIPCARLSIPCARLNQRCIVHVHQAAVEPCTVDVMQGLPSRPRPAALSPRLQPRLSKQPSVLPPGPCPIPQTKLAPHPLPASVLRPPSSRAPPPPPARSPPHPHMPPHPQTHTPSPASPRPAPPPSHQDPALPPYAAPSPKLAPCPPPAPVPRLPPASPPTPPPASPVLPHLLTCCPLLSKPFPTINDNFQENDLGGKCLDSLGNPGSIWNHAHNSYIDQRLGCKVDALLCSECKQKYNYELQVGRVAEISGGKSPCKTIFLTHLPTYEESSTAEQSLIDILQQVFQLANLKKLRFLAIPALGTGYLNYPNTITARCMYDAVLDWAAKNPKASLKIVRFVIYNKDTEAQQAYSICHLRCQGREARLQRHFLSDGTVIATPNSGAKYRMVKDDTVFSNHFKPTHLKRYVFAIHKVLECLGCVLVPIQLNVSIGDILTTKAEAIVNGVGSGFEMNGVIAQALLKKCPNILPECQQKKDDLKKNGVEMTKVEGLSASCVIHVMWQVSLSNWRSKMTACLKKAHKHSLKSVAFPVLGSACKTFLPDHLYITAQVTRAPFKKRNHLCLFQPARPSSQTICTSRRRSHAHPSRNAIILVCSSLQDLPPRPFVHHGAACKTFLPDHLYITAQVTRAPFKKRNHLSLFQPARPSSQTICTSRRRSHAPPSRNAIILVCSSLQDLPPRPFVHHGAGHTRPFKKRNHLSLFHPARPSSQTICTSRRRTNAPPSRNAIILVCSSLQDLPPRPFVHHGAACKTFLPDHLYITAQDKRAPFKKRNHLSLFHPARPSSQTICTSRRRSHAPPSRNAIILVCSSLQDLPPRPFVHHGAACNTFLPDHLYITAQDTRAPFKKRNHLSLFQPARPSSQTICTSRRRTHAPPSRNAIILTFLPDHLYITAQVTRAPFKKRNHLSLFQPARPSSQTICTSRRRSHAPPSRNAIILVCSSLQDLPPRPFVHHGAACKTFLPDHLYITAQDTRAPFKKRNHLTCKTFLPDHLYITAQVTRAPFKKRNHLSLFQPARPSAQTICTSRRRSHAPPSRNAIILVCSSLQDLPPRPFVHHGAACKTFLPDHLYITAQVTRAPFKKRNHLSLFQPARPSSQTICTSRRRSHAPPSRNAIILVFSSLQDLPPRPFVHHGAGHTRPLQETQSSLSVPACKTFLPDHLYITAQVTRAPFKKRNHLSLFQPARPSSQTICTSRRRSHAPPSRNAIILVCSSLQDLPPRPFVHHGAACKTFLPDHLYITAQVTRAPFKKRNHLSLFQLARPSSQTICTSRRRTHAPPSRNAIILVCSSLQDLPPRPFVHHGAACKTFLPDHLYITAQVTRAPFKKRNHLSLFQPARPSSQTICTSRRRSHAPPSRNAIILVCSSLQDLPPRPFVHHGQACKTFLPDHLYITAQVTRAPFKKRNHLSLFQPARPSSQTIYTSRRQQCRTPCLFRLRGITDISGLHCTASNRYRSLFKVNWPWSSLVRAVLLRRAVLGADMRPAPFGTSVEIPRQSQNMAKKDLLLVQPIAFLFSSADRYAIRCVVLSYIVIRDMDILSWKIVLHMFGMKTLEF</sequence>
<evidence type="ECO:0000256" key="3">
    <source>
        <dbReference type="ARBA" id="ARBA00022679"/>
    </source>
</evidence>
<feature type="compositionally biased region" description="Low complexity" evidence="6">
    <location>
        <begin position="423"/>
        <end position="437"/>
    </location>
</feature>
<dbReference type="SUPFAM" id="SSF52949">
    <property type="entry name" value="Macro domain-like"/>
    <property type="match status" value="2"/>
</dbReference>
<evidence type="ECO:0000259" key="7">
    <source>
        <dbReference type="PROSITE" id="PS51154"/>
    </source>
</evidence>
<keyword evidence="2" id="KW-0328">Glycosyltransferase</keyword>